<protein>
    <submittedName>
        <fullName evidence="5">AraC family transcriptional regulator</fullName>
    </submittedName>
</protein>
<dbReference type="InterPro" id="IPR020449">
    <property type="entry name" value="Tscrpt_reg_AraC-type_HTH"/>
</dbReference>
<dbReference type="InterPro" id="IPR050959">
    <property type="entry name" value="MarA-like"/>
</dbReference>
<keyword evidence="2" id="KW-0238">DNA-binding</keyword>
<comment type="caution">
    <text evidence="5">The sequence shown here is derived from an EMBL/GenBank/DDBJ whole genome shotgun (WGS) entry which is preliminary data.</text>
</comment>
<gene>
    <name evidence="5" type="ORF">J2S05_002483</name>
</gene>
<sequence length="286" mass="32375">MAWIESMQKAIHYIENHLTENLILTNVAQEAHVSVSHFQKTFYILTGITVGEYIRKRRLTQAGHELKRESSKIIDIALKYGYETPEAFSKAFKNQHGITPKEARNPLSVIKTYNQLVIKVTLKGEEPMNYHITERNSFTLVGIKRRFSITENGAPAITAFWDESNHNGTTDEILSIADPSSGSLFGACAPISEDHNEEYLDYYIAVESNQTVPAHFDTLVVPSSKWAVFEAKGPASKVVHETTQRIYEEWFPTSGYTLSPIPELEVYAAGDPYDENYVTEIWVPVQ</sequence>
<dbReference type="Gene3D" id="1.10.10.60">
    <property type="entry name" value="Homeodomain-like"/>
    <property type="match status" value="2"/>
</dbReference>
<dbReference type="InterPro" id="IPR029442">
    <property type="entry name" value="GyrI-like"/>
</dbReference>
<dbReference type="InterPro" id="IPR009057">
    <property type="entry name" value="Homeodomain-like_sf"/>
</dbReference>
<evidence type="ECO:0000259" key="4">
    <source>
        <dbReference type="PROSITE" id="PS01124"/>
    </source>
</evidence>
<dbReference type="InterPro" id="IPR011256">
    <property type="entry name" value="Reg_factor_effector_dom_sf"/>
</dbReference>
<proteinExistence type="predicted"/>
<dbReference type="RefSeq" id="WP_306983164.1">
    <property type="nucleotide sequence ID" value="NZ_JAUSUA010000003.1"/>
</dbReference>
<evidence type="ECO:0000313" key="6">
    <source>
        <dbReference type="Proteomes" id="UP001225034"/>
    </source>
</evidence>
<keyword evidence="6" id="KW-1185">Reference proteome</keyword>
<dbReference type="SUPFAM" id="SSF55136">
    <property type="entry name" value="Probable bacterial effector-binding domain"/>
    <property type="match status" value="1"/>
</dbReference>
<dbReference type="PRINTS" id="PR00032">
    <property type="entry name" value="HTHARAC"/>
</dbReference>
<reference evidence="5 6" key="1">
    <citation type="submission" date="2023-07" db="EMBL/GenBank/DDBJ databases">
        <title>Genomic Encyclopedia of Type Strains, Phase IV (KMG-IV): sequencing the most valuable type-strain genomes for metagenomic binning, comparative biology and taxonomic classification.</title>
        <authorList>
            <person name="Goeker M."/>
        </authorList>
    </citation>
    <scope>NUCLEOTIDE SEQUENCE [LARGE SCALE GENOMIC DNA]</scope>
    <source>
        <strain evidence="5 6">DSM 19154</strain>
    </source>
</reference>
<dbReference type="InterPro" id="IPR018060">
    <property type="entry name" value="HTH_AraC"/>
</dbReference>
<dbReference type="SUPFAM" id="SSF46689">
    <property type="entry name" value="Homeodomain-like"/>
    <property type="match status" value="2"/>
</dbReference>
<dbReference type="Gene3D" id="3.20.80.10">
    <property type="entry name" value="Regulatory factor, effector binding domain"/>
    <property type="match status" value="1"/>
</dbReference>
<organism evidence="5 6">
    <name type="scientific">Alkalicoccobacillus murimartini</name>
    <dbReference type="NCBI Taxonomy" id="171685"/>
    <lineage>
        <taxon>Bacteria</taxon>
        <taxon>Bacillati</taxon>
        <taxon>Bacillota</taxon>
        <taxon>Bacilli</taxon>
        <taxon>Bacillales</taxon>
        <taxon>Bacillaceae</taxon>
        <taxon>Alkalicoccobacillus</taxon>
    </lineage>
</organism>
<keyword evidence="1" id="KW-0805">Transcription regulation</keyword>
<evidence type="ECO:0000313" key="5">
    <source>
        <dbReference type="EMBL" id="MDQ0207682.1"/>
    </source>
</evidence>
<dbReference type="InterPro" id="IPR010499">
    <property type="entry name" value="AraC_E-bd"/>
</dbReference>
<dbReference type="PANTHER" id="PTHR47504">
    <property type="entry name" value="RIGHT ORIGIN-BINDING PROTEIN"/>
    <property type="match status" value="1"/>
</dbReference>
<dbReference type="PANTHER" id="PTHR47504:SF5">
    <property type="entry name" value="RIGHT ORIGIN-BINDING PROTEIN"/>
    <property type="match status" value="1"/>
</dbReference>
<accession>A0ABT9YIJ5</accession>
<feature type="domain" description="HTH araC/xylS-type" evidence="4">
    <location>
        <begin position="8"/>
        <end position="106"/>
    </location>
</feature>
<dbReference type="Pfam" id="PF06445">
    <property type="entry name" value="GyrI-like"/>
    <property type="match status" value="1"/>
</dbReference>
<dbReference type="PROSITE" id="PS01124">
    <property type="entry name" value="HTH_ARAC_FAMILY_2"/>
    <property type="match status" value="1"/>
</dbReference>
<evidence type="ECO:0000256" key="2">
    <source>
        <dbReference type="ARBA" id="ARBA00023125"/>
    </source>
</evidence>
<dbReference type="EMBL" id="JAUSUA010000003">
    <property type="protein sequence ID" value="MDQ0207682.1"/>
    <property type="molecule type" value="Genomic_DNA"/>
</dbReference>
<name>A0ABT9YIJ5_9BACI</name>
<keyword evidence="3" id="KW-0804">Transcription</keyword>
<evidence type="ECO:0000256" key="3">
    <source>
        <dbReference type="ARBA" id="ARBA00023163"/>
    </source>
</evidence>
<dbReference type="Pfam" id="PF12833">
    <property type="entry name" value="HTH_18"/>
    <property type="match status" value="1"/>
</dbReference>
<dbReference type="SMART" id="SM00871">
    <property type="entry name" value="AraC_E_bind"/>
    <property type="match status" value="1"/>
</dbReference>
<dbReference type="SMART" id="SM00342">
    <property type="entry name" value="HTH_ARAC"/>
    <property type="match status" value="1"/>
</dbReference>
<dbReference type="Proteomes" id="UP001225034">
    <property type="component" value="Unassembled WGS sequence"/>
</dbReference>
<evidence type="ECO:0000256" key="1">
    <source>
        <dbReference type="ARBA" id="ARBA00023015"/>
    </source>
</evidence>